<dbReference type="EMBL" id="CYUD01000002">
    <property type="protein sequence ID" value="CUJ88365.1"/>
    <property type="molecule type" value="Genomic_DNA"/>
</dbReference>
<keyword evidence="1" id="KW-0472">Membrane</keyword>
<dbReference type="InterPro" id="IPR001387">
    <property type="entry name" value="Cro/C1-type_HTH"/>
</dbReference>
<keyword evidence="1" id="KW-1133">Transmembrane helix</keyword>
<protein>
    <submittedName>
        <fullName evidence="3">Helix-turn-helix protein</fullName>
    </submittedName>
</protein>
<proteinExistence type="predicted"/>
<dbReference type="OrthoDB" id="8895516at2"/>
<dbReference type="AlphaFoldDB" id="A0A0N7M8J7"/>
<dbReference type="SMART" id="SM00530">
    <property type="entry name" value="HTH_XRE"/>
    <property type="match status" value="1"/>
</dbReference>
<dbReference type="InterPro" id="IPR010982">
    <property type="entry name" value="Lambda_DNA-bd_dom_sf"/>
</dbReference>
<dbReference type="Gene3D" id="1.10.260.40">
    <property type="entry name" value="lambda repressor-like DNA-binding domains"/>
    <property type="match status" value="1"/>
</dbReference>
<dbReference type="Pfam" id="PF01381">
    <property type="entry name" value="HTH_3"/>
    <property type="match status" value="1"/>
</dbReference>
<evidence type="ECO:0000313" key="3">
    <source>
        <dbReference type="EMBL" id="CUJ88365.1"/>
    </source>
</evidence>
<organism evidence="3 4">
    <name type="scientific">Ruegeria denitrificans</name>
    <dbReference type="NCBI Taxonomy" id="1715692"/>
    <lineage>
        <taxon>Bacteria</taxon>
        <taxon>Pseudomonadati</taxon>
        <taxon>Pseudomonadota</taxon>
        <taxon>Alphaproteobacteria</taxon>
        <taxon>Rhodobacterales</taxon>
        <taxon>Roseobacteraceae</taxon>
        <taxon>Ruegeria</taxon>
    </lineage>
</organism>
<dbReference type="STRING" id="1715692.RUE5091_00690"/>
<name>A0A0N7M8J7_9RHOB</name>
<dbReference type="PROSITE" id="PS50943">
    <property type="entry name" value="HTH_CROC1"/>
    <property type="match status" value="1"/>
</dbReference>
<keyword evidence="4" id="KW-1185">Reference proteome</keyword>
<sequence>MQEKIDKRDRAAQFRMRLARAMEEQHVSQSALARHIGVDRSTVSQLLTDEGARLPNAHVVGSCASALGVSADWLLSLSNRPESAAELLASSLTVTEAPRALVDERIFEWHQEAAGYKIRYVPATLPDMLKTRAVLEWEYAPHLGRTADQAIGASADRLKWMRSAQSDYEIAMPLYEIDSFTNATGYYEGLCPKIRLDQIDHLLDICEQLYPRLRIYLFDAKRLYSAPVTIFGPLLCVFYAGSHYMAFRDRDRIETFTRHFDRLVREADLTARDFSEHLRQLRTQICDH</sequence>
<keyword evidence="1" id="KW-0812">Transmembrane</keyword>
<feature type="transmembrane region" description="Helical" evidence="1">
    <location>
        <begin position="223"/>
        <end position="241"/>
    </location>
</feature>
<gene>
    <name evidence="3" type="ORF">RUE5091_00690</name>
</gene>
<dbReference type="SUPFAM" id="SSF47413">
    <property type="entry name" value="lambda repressor-like DNA-binding domains"/>
    <property type="match status" value="1"/>
</dbReference>
<accession>A0A0N7M8J7</accession>
<dbReference type="CDD" id="cd00093">
    <property type="entry name" value="HTH_XRE"/>
    <property type="match status" value="1"/>
</dbReference>
<dbReference type="GO" id="GO:0003677">
    <property type="term" value="F:DNA binding"/>
    <property type="evidence" value="ECO:0007669"/>
    <property type="project" value="InterPro"/>
</dbReference>
<dbReference type="RefSeq" id="WP_058280478.1">
    <property type="nucleotide sequence ID" value="NZ_CYUD01000002.1"/>
</dbReference>
<dbReference type="Proteomes" id="UP000051260">
    <property type="component" value="Unassembled WGS sequence"/>
</dbReference>
<evidence type="ECO:0000256" key="1">
    <source>
        <dbReference type="SAM" id="Phobius"/>
    </source>
</evidence>
<feature type="domain" description="HTH cro/C1-type" evidence="2">
    <location>
        <begin position="18"/>
        <end position="74"/>
    </location>
</feature>
<evidence type="ECO:0000313" key="4">
    <source>
        <dbReference type="Proteomes" id="UP000051260"/>
    </source>
</evidence>
<reference evidence="4" key="1">
    <citation type="submission" date="2015-09" db="EMBL/GenBank/DDBJ databases">
        <authorList>
            <person name="Rodrigo-Torres L."/>
            <person name="Arahal D.R."/>
        </authorList>
    </citation>
    <scope>NUCLEOTIDE SEQUENCE [LARGE SCALE GENOMIC DNA]</scope>
    <source>
        <strain evidence="4">CECT 5091</strain>
    </source>
</reference>
<evidence type="ECO:0000259" key="2">
    <source>
        <dbReference type="PROSITE" id="PS50943"/>
    </source>
</evidence>